<dbReference type="InterPro" id="IPR057326">
    <property type="entry name" value="KR_dom"/>
</dbReference>
<dbReference type="AlphaFoldDB" id="A0A1X6ZXJ3"/>
<dbReference type="InterPro" id="IPR002347">
    <property type="entry name" value="SDR_fam"/>
</dbReference>
<dbReference type="OrthoDB" id="9796652at2"/>
<gene>
    <name evidence="4" type="primary">gno_2</name>
    <name evidence="4" type="ORF">ROH8110_03621</name>
</gene>
<proteinExistence type="inferred from homology"/>
<dbReference type="PANTHER" id="PTHR42760">
    <property type="entry name" value="SHORT-CHAIN DEHYDROGENASES/REDUCTASES FAMILY MEMBER"/>
    <property type="match status" value="1"/>
</dbReference>
<dbReference type="PRINTS" id="PR00080">
    <property type="entry name" value="SDRFAMILY"/>
</dbReference>
<keyword evidence="5" id="KW-1185">Reference proteome</keyword>
<evidence type="ECO:0000256" key="1">
    <source>
        <dbReference type="ARBA" id="ARBA00006484"/>
    </source>
</evidence>
<dbReference type="InterPro" id="IPR036291">
    <property type="entry name" value="NAD(P)-bd_dom_sf"/>
</dbReference>
<evidence type="ECO:0000259" key="3">
    <source>
        <dbReference type="SMART" id="SM00822"/>
    </source>
</evidence>
<sequence length="254" mass="26806">MTDPIFDVSDRVVLVAGGARGLGLELAKGLAQRGARIVLADSLTEEAAEAVSQLEGSGHFSTSLDVTDEQSVEDVFQLIRSRAGRLDSLLNSAGIARFAPAVEMSSEDFVQTMAVNVTGAFYLSRCAARVMMAQDGGGQIVHLASVSSRVVNETYAAYSPSKAALAQLVRILAMEWARKGITVNAIGPAVIRTPMTETTLLADPETRAYALAQIPMGRFGEPGDLLGSALLLMSPAGRFITGQTIYVDGGRTLK</sequence>
<keyword evidence="2 4" id="KW-0560">Oxidoreductase</keyword>
<dbReference type="FunFam" id="3.40.50.720:FF:000084">
    <property type="entry name" value="Short-chain dehydrogenase reductase"/>
    <property type="match status" value="1"/>
</dbReference>
<dbReference type="EC" id="1.1.1.69" evidence="4"/>
<dbReference type="EMBL" id="FWFU01000005">
    <property type="protein sequence ID" value="SLN64450.1"/>
    <property type="molecule type" value="Genomic_DNA"/>
</dbReference>
<evidence type="ECO:0000313" key="4">
    <source>
        <dbReference type="EMBL" id="SLN64450.1"/>
    </source>
</evidence>
<dbReference type="SMART" id="SM00822">
    <property type="entry name" value="PKS_KR"/>
    <property type="match status" value="1"/>
</dbReference>
<dbReference type="Proteomes" id="UP000193207">
    <property type="component" value="Unassembled WGS sequence"/>
</dbReference>
<dbReference type="RefSeq" id="WP_085819168.1">
    <property type="nucleotide sequence ID" value="NZ_FWFU01000005.1"/>
</dbReference>
<dbReference type="Pfam" id="PF13561">
    <property type="entry name" value="adh_short_C2"/>
    <property type="match status" value="1"/>
</dbReference>
<protein>
    <submittedName>
        <fullName evidence="4">Gluconate 5-dehydrogenase</fullName>
        <ecNumber evidence="4">1.1.1.69</ecNumber>
    </submittedName>
</protein>
<dbReference type="GO" id="GO:0008874">
    <property type="term" value="F:gluconate 5-dehydrogenase activity"/>
    <property type="evidence" value="ECO:0007669"/>
    <property type="project" value="UniProtKB-EC"/>
</dbReference>
<evidence type="ECO:0000256" key="2">
    <source>
        <dbReference type="ARBA" id="ARBA00023002"/>
    </source>
</evidence>
<reference evidence="4 5" key="1">
    <citation type="submission" date="2017-03" db="EMBL/GenBank/DDBJ databases">
        <authorList>
            <person name="Afonso C.L."/>
            <person name="Miller P.J."/>
            <person name="Scott M.A."/>
            <person name="Spackman E."/>
            <person name="Goraichik I."/>
            <person name="Dimitrov K.M."/>
            <person name="Suarez D.L."/>
            <person name="Swayne D.E."/>
        </authorList>
    </citation>
    <scope>NUCLEOTIDE SEQUENCE [LARGE SCALE GENOMIC DNA]</scope>
    <source>
        <strain evidence="4 5">CECT 8110</strain>
    </source>
</reference>
<accession>A0A1X6ZXJ3</accession>
<name>A0A1X6ZXJ3_9RHOB</name>
<dbReference type="PRINTS" id="PR00081">
    <property type="entry name" value="GDHRDH"/>
</dbReference>
<dbReference type="SUPFAM" id="SSF51735">
    <property type="entry name" value="NAD(P)-binding Rossmann-fold domains"/>
    <property type="match status" value="1"/>
</dbReference>
<dbReference type="PANTHER" id="PTHR42760:SF115">
    <property type="entry name" value="3-OXOACYL-[ACYL-CARRIER-PROTEIN] REDUCTASE FABG"/>
    <property type="match status" value="1"/>
</dbReference>
<dbReference type="Gene3D" id="3.40.50.720">
    <property type="entry name" value="NAD(P)-binding Rossmann-like Domain"/>
    <property type="match status" value="1"/>
</dbReference>
<evidence type="ECO:0000313" key="5">
    <source>
        <dbReference type="Proteomes" id="UP000193207"/>
    </source>
</evidence>
<comment type="similarity">
    <text evidence="1">Belongs to the short-chain dehydrogenases/reductases (SDR) family.</text>
</comment>
<feature type="domain" description="Ketoreductase" evidence="3">
    <location>
        <begin position="11"/>
        <end position="189"/>
    </location>
</feature>
<organism evidence="4 5">
    <name type="scientific">Roseovarius halotolerans</name>
    <dbReference type="NCBI Taxonomy" id="505353"/>
    <lineage>
        <taxon>Bacteria</taxon>
        <taxon>Pseudomonadati</taxon>
        <taxon>Pseudomonadota</taxon>
        <taxon>Alphaproteobacteria</taxon>
        <taxon>Rhodobacterales</taxon>
        <taxon>Roseobacteraceae</taxon>
        <taxon>Roseovarius</taxon>
    </lineage>
</organism>